<dbReference type="Proteomes" id="UP000002620">
    <property type="component" value="Chromosome"/>
</dbReference>
<sequence length="64" mass="7593">MECRKERNLKMCICSYPYCEKKGLCCECVAYHRARGEIPGCFFPPEVEKTYDRSIEAFIKAYKR</sequence>
<protein>
    <submittedName>
        <fullName evidence="1">Conserved hypothetical cytosolic protein</fullName>
    </submittedName>
</protein>
<dbReference type="eggNOG" id="ENOG5032Y2U">
    <property type="taxonomic scope" value="Bacteria"/>
</dbReference>
<evidence type="ECO:0000313" key="1">
    <source>
        <dbReference type="EMBL" id="ACX52224.1"/>
    </source>
</evidence>
<dbReference type="STRING" id="429009.Adeg_1098"/>
<dbReference type="RefSeq" id="WP_015739101.1">
    <property type="nucleotide sequence ID" value="NC_013385.1"/>
</dbReference>
<name>C9RD97_AMMDK</name>
<keyword evidence="2" id="KW-1185">Reference proteome</keyword>
<evidence type="ECO:0000313" key="2">
    <source>
        <dbReference type="Proteomes" id="UP000002620"/>
    </source>
</evidence>
<dbReference type="KEGG" id="adg:Adeg_1098"/>
<organism evidence="1 2">
    <name type="scientific">Ammonifex degensii (strain DSM 10501 / KC4)</name>
    <dbReference type="NCBI Taxonomy" id="429009"/>
    <lineage>
        <taxon>Bacteria</taxon>
        <taxon>Bacillati</taxon>
        <taxon>Bacillota</taxon>
        <taxon>Clostridia</taxon>
        <taxon>Thermoanaerobacterales</taxon>
        <taxon>Thermoanaerobacteraceae</taxon>
        <taxon>Ammonifex</taxon>
    </lineage>
</organism>
<accession>C9RD97</accession>
<dbReference type="OrthoDB" id="9800443at2"/>
<dbReference type="HOGENOM" id="CLU_194452_0_0_9"/>
<dbReference type="Pfam" id="PF20095">
    <property type="entry name" value="DUF6485"/>
    <property type="match status" value="1"/>
</dbReference>
<gene>
    <name evidence="1" type="ordered locus">Adeg_1098</name>
</gene>
<dbReference type="AlphaFoldDB" id="C9RD97"/>
<reference evidence="1 2" key="1">
    <citation type="submission" date="2009-10" db="EMBL/GenBank/DDBJ databases">
        <title>Complete sequence of chromosome of Ammonifex degensii KC4.</title>
        <authorList>
            <consortium name="US DOE Joint Genome Institute"/>
            <person name="Kerfeld C."/>
            <person name="Goodner B."/>
            <person name="Huber H."/>
            <person name="Stetter K."/>
            <person name="Lucas S."/>
            <person name="Copeland A."/>
            <person name="Lapidus A."/>
            <person name="Glavina del Rio T."/>
            <person name="Dalin E."/>
            <person name="Tice H."/>
            <person name="Bruce D."/>
            <person name="Goodwin L."/>
            <person name="Pitluck S."/>
            <person name="Saunders E."/>
            <person name="Brettin T."/>
            <person name="Detter J.C."/>
            <person name="Han C."/>
            <person name="Larimer F."/>
            <person name="Land M."/>
            <person name="Hauser L."/>
            <person name="Kyrpides N."/>
            <person name="Ovchinnikova G."/>
            <person name="Richardson P."/>
        </authorList>
    </citation>
    <scope>NUCLEOTIDE SEQUENCE [LARGE SCALE GENOMIC DNA]</scope>
    <source>
        <strain evidence="2">DSM 10501 / KC4</strain>
    </source>
</reference>
<proteinExistence type="predicted"/>
<dbReference type="EMBL" id="CP001785">
    <property type="protein sequence ID" value="ACX52224.1"/>
    <property type="molecule type" value="Genomic_DNA"/>
</dbReference>